<evidence type="ECO:0000256" key="1">
    <source>
        <dbReference type="SAM" id="MobiDB-lite"/>
    </source>
</evidence>
<keyword evidence="3" id="KW-0255">Endonuclease</keyword>
<dbReference type="SMART" id="SM00487">
    <property type="entry name" value="DEXDc"/>
    <property type="match status" value="1"/>
</dbReference>
<dbReference type="Pfam" id="PF18766">
    <property type="entry name" value="SWI2_SNF2"/>
    <property type="match status" value="1"/>
</dbReference>
<name>A0ABV5DNI2_9ACTN</name>
<keyword evidence="3" id="KW-0378">Hydrolase</keyword>
<feature type="compositionally biased region" description="Acidic residues" evidence="1">
    <location>
        <begin position="467"/>
        <end position="477"/>
    </location>
</feature>
<evidence type="ECO:0000313" key="4">
    <source>
        <dbReference type="Proteomes" id="UP001585053"/>
    </source>
</evidence>
<dbReference type="GO" id="GO:0004519">
    <property type="term" value="F:endonuclease activity"/>
    <property type="evidence" value="ECO:0007669"/>
    <property type="project" value="UniProtKB-KW"/>
</dbReference>
<comment type="caution">
    <text evidence="3">The sequence shown here is derived from an EMBL/GenBank/DDBJ whole genome shotgun (WGS) entry which is preliminary data.</text>
</comment>
<feature type="region of interest" description="Disordered" evidence="1">
    <location>
        <begin position="215"/>
        <end position="240"/>
    </location>
</feature>
<keyword evidence="3" id="KW-0540">Nuclease</keyword>
<dbReference type="Pfam" id="PF22679">
    <property type="entry name" value="T1R_D3-like"/>
    <property type="match status" value="1"/>
</dbReference>
<dbReference type="SUPFAM" id="SSF52540">
    <property type="entry name" value="P-loop containing nucleoside triphosphate hydrolases"/>
    <property type="match status" value="1"/>
</dbReference>
<gene>
    <name evidence="3" type="ORF">VSQ78_00370</name>
</gene>
<dbReference type="InterPro" id="IPR007409">
    <property type="entry name" value="Restrct_endonuc_type1_HsdR_N"/>
</dbReference>
<dbReference type="InterPro" id="IPR055180">
    <property type="entry name" value="HsdR_RecA-like_helicase_dom_2"/>
</dbReference>
<feature type="compositionally biased region" description="Gly residues" evidence="1">
    <location>
        <begin position="222"/>
        <end position="231"/>
    </location>
</feature>
<dbReference type="InterPro" id="IPR027417">
    <property type="entry name" value="P-loop_NTPase"/>
</dbReference>
<reference evidence="3 4" key="1">
    <citation type="submission" date="2024-01" db="EMBL/GenBank/DDBJ databases">
        <title>Genome mining of biosynthetic gene clusters to explore secondary metabolites of Streptomyces sp.</title>
        <authorList>
            <person name="Baig A."/>
            <person name="Ajitkumar Shintre N."/>
            <person name="Kumar H."/>
            <person name="Anbarasu A."/>
            <person name="Ramaiah S."/>
        </authorList>
    </citation>
    <scope>NUCLEOTIDE SEQUENCE [LARGE SCALE GENOMIC DNA]</scope>
    <source>
        <strain evidence="3 4">A01</strain>
    </source>
</reference>
<dbReference type="PANTHER" id="PTHR42927:SF1">
    <property type="entry name" value="HELICASE SUPERFAMILY 1 AND 2 DOMAIN-CONTAINING PROTEIN"/>
    <property type="match status" value="1"/>
</dbReference>
<dbReference type="Proteomes" id="UP001585053">
    <property type="component" value="Unassembled WGS sequence"/>
</dbReference>
<protein>
    <submittedName>
        <fullName evidence="3">Type I restriction endonuclease</fullName>
    </submittedName>
</protein>
<evidence type="ECO:0000313" key="3">
    <source>
        <dbReference type="EMBL" id="MFB8766135.1"/>
    </source>
</evidence>
<dbReference type="Gene3D" id="3.90.1570.50">
    <property type="match status" value="1"/>
</dbReference>
<dbReference type="PANTHER" id="PTHR42927">
    <property type="entry name" value="HELICASE SUPERFAMILY 1 AND 2 DOMAIN-CONTAINING PROTEIN"/>
    <property type="match status" value="1"/>
</dbReference>
<organism evidence="3 4">
    <name type="scientific">Nocardiopsis alba</name>
    <dbReference type="NCBI Taxonomy" id="53437"/>
    <lineage>
        <taxon>Bacteria</taxon>
        <taxon>Bacillati</taxon>
        <taxon>Actinomycetota</taxon>
        <taxon>Actinomycetes</taxon>
        <taxon>Streptosporangiales</taxon>
        <taxon>Nocardiopsidaceae</taxon>
        <taxon>Nocardiopsis</taxon>
    </lineage>
</organism>
<dbReference type="EMBL" id="JAYMRS010000001">
    <property type="protein sequence ID" value="MFB8766135.1"/>
    <property type="molecule type" value="Genomic_DNA"/>
</dbReference>
<proteinExistence type="predicted"/>
<dbReference type="RefSeq" id="WP_376736532.1">
    <property type="nucleotide sequence ID" value="NZ_JAYMRS010000001.1"/>
</dbReference>
<dbReference type="InterPro" id="IPR040980">
    <property type="entry name" value="SWI2_SNF2"/>
</dbReference>
<feature type="region of interest" description="Disordered" evidence="1">
    <location>
        <begin position="467"/>
        <end position="489"/>
    </location>
</feature>
<dbReference type="InterPro" id="IPR014001">
    <property type="entry name" value="Helicase_ATP-bd"/>
</dbReference>
<feature type="domain" description="Helicase ATP-binding" evidence="2">
    <location>
        <begin position="299"/>
        <end position="529"/>
    </location>
</feature>
<dbReference type="Pfam" id="PF04313">
    <property type="entry name" value="HSDR_N"/>
    <property type="match status" value="1"/>
</dbReference>
<dbReference type="Gene3D" id="3.40.50.300">
    <property type="entry name" value="P-loop containing nucleotide triphosphate hydrolases"/>
    <property type="match status" value="2"/>
</dbReference>
<keyword evidence="4" id="KW-1185">Reference proteome</keyword>
<accession>A0ABV5DNI2</accession>
<dbReference type="PROSITE" id="PS51192">
    <property type="entry name" value="HELICASE_ATP_BIND_1"/>
    <property type="match status" value="1"/>
</dbReference>
<sequence>MSPVYDERTFEDHIVSSMLERGWSQGANHHYDPELALDTAELTAFLGATQADVFEELVTRCGGSIDKAQKTFAKTLAKRIDTEGTLHVLRQGVTIEGLRFRLAYFKPSHTIAENALAEYEANRLTVTRQLRYAAKDGDQGRSLDLVLFVNGLPVATAELKNPLTGQNVNDAKHQYARDRDPRELLFTKRTLVHFAVDPELVFLTTKLAGKSTRFLPFNTGSEGPGRTGGAGNPSPSPEQNGYRTDYLWETVWNPDNWLDLLERFVHVKRDKDDKGRRRETVIFPRYHQWHAVRSLVDHAARHGAGNNYLVMHSAGSGKSNTIAWLAHRLSSLHTPADPALMDPAAVAKGLEPNTPVFDKTVIITDRSVLDRQLQETVGDFSQVEGLVGRIGGKGGSKSSQLAEALSTSSKRIIVVTLQTFPALLDYLRREPTEIRGGRFAIVVDEAHSSQSGEAAKDVKKALRDLGLDADDDSDDTAAEASPKSTEDALRESAAFRGRSANLSYFAFTATPKHKTLNLFGVRNEATDKYEPFHTYSMRQAIEEGFILDPLRSYITYGTQYRLLNGNADDPEVDASKAKSELARFALLHDSTLAQHAETIVENFNAITRKQMGGRAKAMVVTRSREAALRLYEAVDSYLKDSGAPDPGALLAVSGSLKNKAGEEVTEHSINGFSESELPKRFAATQADDPAAVARNGKEYRLLIVADKYQTGFDQPLLTTMFVEKSLKGVAAVQTLSRLNRTHPLKSQSDLRVLDFVNDGEDIRASFLPYYEQAVTAEADPDILHTIAHRVMHDVNVLVKEELQGFADAFHRLDADPGADDLRNHPELNRFTGAAVERFAALQNSEDGADRDDADLFRTDLNDYVTKYAFLSQVMRYPDAELERLYLYGRFLLRMLPARKDGGVDLGDIDLSHLKLFRKAEDDLRLQAEGDQELPGFSDGAGGAQEAKKELLSEIIEIFNEHFGHDLSEADRLMMEERFQTVMAQPGVEMAAVNNDEGAFRHAFEPAMKDAVMERYESGVEFTERYFGEQDFQSSINRAMSRAAYRLLRQRNGLSTV</sequence>
<evidence type="ECO:0000259" key="2">
    <source>
        <dbReference type="PROSITE" id="PS51192"/>
    </source>
</evidence>